<evidence type="ECO:0000256" key="5">
    <source>
        <dbReference type="SAM" id="MobiDB-lite"/>
    </source>
</evidence>
<dbReference type="Proteomes" id="UP000314987">
    <property type="component" value="Unassembled WGS sequence"/>
</dbReference>
<evidence type="ECO:0000256" key="1">
    <source>
        <dbReference type="ARBA" id="ARBA00004123"/>
    </source>
</evidence>
<dbReference type="InterPro" id="IPR000079">
    <property type="entry name" value="HMGN_fam"/>
</dbReference>
<dbReference type="GO" id="GO:0005634">
    <property type="term" value="C:nucleus"/>
    <property type="evidence" value="ECO:0007669"/>
    <property type="project" value="UniProtKB-SubCell"/>
</dbReference>
<sequence>FPKQKKMYRGVTLGGRLSAKLVLAKVQPKPRNTAGKDKSENQKVQTKQKIKGAEGKQRKVINQGENEDDLPVENEEIKNEGVPVSDSAGKREAKY</sequence>
<evidence type="ECO:0000256" key="3">
    <source>
        <dbReference type="ARBA" id="ARBA00023125"/>
    </source>
</evidence>
<dbReference type="SMART" id="SM00527">
    <property type="entry name" value="HMG17"/>
    <property type="match status" value="1"/>
</dbReference>
<keyword evidence="7" id="KW-1185">Reference proteome</keyword>
<keyword evidence="4" id="KW-0539">Nucleus</keyword>
<comment type="similarity">
    <text evidence="2">Belongs to the HMGN family.</text>
</comment>
<name>A0A4X2KJZ1_VOMUR</name>
<dbReference type="GO" id="GO:0031492">
    <property type="term" value="F:nucleosomal DNA binding"/>
    <property type="evidence" value="ECO:0007669"/>
    <property type="project" value="InterPro"/>
</dbReference>
<reference evidence="6" key="2">
    <citation type="submission" date="2025-08" db="UniProtKB">
        <authorList>
            <consortium name="Ensembl"/>
        </authorList>
    </citation>
    <scope>IDENTIFICATION</scope>
</reference>
<keyword evidence="3" id="KW-0238">DNA-binding</keyword>
<organism evidence="6 7">
    <name type="scientific">Vombatus ursinus</name>
    <name type="common">Common wombat</name>
    <dbReference type="NCBI Taxonomy" id="29139"/>
    <lineage>
        <taxon>Eukaryota</taxon>
        <taxon>Metazoa</taxon>
        <taxon>Chordata</taxon>
        <taxon>Craniata</taxon>
        <taxon>Vertebrata</taxon>
        <taxon>Euteleostomi</taxon>
        <taxon>Mammalia</taxon>
        <taxon>Metatheria</taxon>
        <taxon>Diprotodontia</taxon>
        <taxon>Vombatidae</taxon>
        <taxon>Vombatus</taxon>
    </lineage>
</organism>
<feature type="compositionally biased region" description="Acidic residues" evidence="5">
    <location>
        <begin position="65"/>
        <end position="74"/>
    </location>
</feature>
<feature type="region of interest" description="Disordered" evidence="5">
    <location>
        <begin position="25"/>
        <end position="95"/>
    </location>
</feature>
<reference evidence="7" key="1">
    <citation type="submission" date="2018-12" db="EMBL/GenBank/DDBJ databases">
        <authorList>
            <person name="Yazar S."/>
        </authorList>
    </citation>
    <scope>NUCLEOTIDE SEQUENCE [LARGE SCALE GENOMIC DNA]</scope>
</reference>
<accession>A0A4X2KJZ1</accession>
<dbReference type="Ensembl" id="ENSVURT00010010797.1">
    <property type="protein sequence ID" value="ENSVURP00010009517.1"/>
    <property type="gene ID" value="ENSVURG00010007368.1"/>
</dbReference>
<dbReference type="AlphaFoldDB" id="A0A4X2KJZ1"/>
<reference evidence="6" key="3">
    <citation type="submission" date="2025-09" db="UniProtKB">
        <authorList>
            <consortium name="Ensembl"/>
        </authorList>
    </citation>
    <scope>IDENTIFICATION</scope>
</reference>
<evidence type="ECO:0000313" key="6">
    <source>
        <dbReference type="Ensembl" id="ENSVURP00010009517.1"/>
    </source>
</evidence>
<evidence type="ECO:0000256" key="4">
    <source>
        <dbReference type="ARBA" id="ARBA00023242"/>
    </source>
</evidence>
<evidence type="ECO:0000256" key="2">
    <source>
        <dbReference type="ARBA" id="ARBA00007696"/>
    </source>
</evidence>
<evidence type="ECO:0000313" key="7">
    <source>
        <dbReference type="Proteomes" id="UP000314987"/>
    </source>
</evidence>
<dbReference type="GeneTree" id="ENSGT01120000274841"/>
<dbReference type="STRING" id="29139.ENSVURP00010009517"/>
<protein>
    <submittedName>
        <fullName evidence="6">Uncharacterized protein</fullName>
    </submittedName>
</protein>
<comment type="subcellular location">
    <subcellularLocation>
        <location evidence="1">Nucleus</location>
    </subcellularLocation>
</comment>
<dbReference type="GO" id="GO:0000785">
    <property type="term" value="C:chromatin"/>
    <property type="evidence" value="ECO:0007669"/>
    <property type="project" value="InterPro"/>
</dbReference>
<dbReference type="Pfam" id="PF01101">
    <property type="entry name" value="HMG14_17"/>
    <property type="match status" value="1"/>
</dbReference>
<proteinExistence type="inferred from homology"/>